<evidence type="ECO:0000256" key="1">
    <source>
        <dbReference type="SAM" id="MobiDB-lite"/>
    </source>
</evidence>
<proteinExistence type="predicted"/>
<organism evidence="2 3">
    <name type="scientific">Triticum urartu</name>
    <name type="common">Red wild einkorn</name>
    <name type="synonym">Crithodium urartu</name>
    <dbReference type="NCBI Taxonomy" id="4572"/>
    <lineage>
        <taxon>Eukaryota</taxon>
        <taxon>Viridiplantae</taxon>
        <taxon>Streptophyta</taxon>
        <taxon>Embryophyta</taxon>
        <taxon>Tracheophyta</taxon>
        <taxon>Spermatophyta</taxon>
        <taxon>Magnoliopsida</taxon>
        <taxon>Liliopsida</taxon>
        <taxon>Poales</taxon>
        <taxon>Poaceae</taxon>
        <taxon>BOP clade</taxon>
        <taxon>Pooideae</taxon>
        <taxon>Triticodae</taxon>
        <taxon>Triticeae</taxon>
        <taxon>Triticinae</taxon>
        <taxon>Triticum</taxon>
    </lineage>
</organism>
<feature type="compositionally biased region" description="Basic residues" evidence="1">
    <location>
        <begin position="82"/>
        <end position="94"/>
    </location>
</feature>
<accession>A0A8R7QQA5</accession>
<dbReference type="Gramene" id="TuG1812G0600002908.01.T01">
    <property type="protein sequence ID" value="TuG1812G0600002908.01.T01"/>
    <property type="gene ID" value="TuG1812G0600002908.01"/>
</dbReference>
<dbReference type="EnsemblPlants" id="TuG1812G0600002908.01.T01">
    <property type="protein sequence ID" value="TuG1812G0600002908.01.T01"/>
    <property type="gene ID" value="TuG1812G0600002908.01"/>
</dbReference>
<feature type="compositionally biased region" description="Basic residues" evidence="1">
    <location>
        <begin position="124"/>
        <end position="144"/>
    </location>
</feature>
<reference evidence="3" key="1">
    <citation type="journal article" date="2013" name="Nature">
        <title>Draft genome of the wheat A-genome progenitor Triticum urartu.</title>
        <authorList>
            <person name="Ling H.Q."/>
            <person name="Zhao S."/>
            <person name="Liu D."/>
            <person name="Wang J."/>
            <person name="Sun H."/>
            <person name="Zhang C."/>
            <person name="Fan H."/>
            <person name="Li D."/>
            <person name="Dong L."/>
            <person name="Tao Y."/>
            <person name="Gao C."/>
            <person name="Wu H."/>
            <person name="Li Y."/>
            <person name="Cui Y."/>
            <person name="Guo X."/>
            <person name="Zheng S."/>
            <person name="Wang B."/>
            <person name="Yu K."/>
            <person name="Liang Q."/>
            <person name="Yang W."/>
            <person name="Lou X."/>
            <person name="Chen J."/>
            <person name="Feng M."/>
            <person name="Jian J."/>
            <person name="Zhang X."/>
            <person name="Luo G."/>
            <person name="Jiang Y."/>
            <person name="Liu J."/>
            <person name="Wang Z."/>
            <person name="Sha Y."/>
            <person name="Zhang B."/>
            <person name="Wu H."/>
            <person name="Tang D."/>
            <person name="Shen Q."/>
            <person name="Xue P."/>
            <person name="Zou S."/>
            <person name="Wang X."/>
            <person name="Liu X."/>
            <person name="Wang F."/>
            <person name="Yang Y."/>
            <person name="An X."/>
            <person name="Dong Z."/>
            <person name="Zhang K."/>
            <person name="Zhang X."/>
            <person name="Luo M.C."/>
            <person name="Dvorak J."/>
            <person name="Tong Y."/>
            <person name="Wang J."/>
            <person name="Yang H."/>
            <person name="Li Z."/>
            <person name="Wang D."/>
            <person name="Zhang A."/>
            <person name="Wang J."/>
        </authorList>
    </citation>
    <scope>NUCLEOTIDE SEQUENCE</scope>
    <source>
        <strain evidence="3">cv. G1812</strain>
    </source>
</reference>
<protein>
    <submittedName>
        <fullName evidence="2">Uncharacterized protein</fullName>
    </submittedName>
</protein>
<sequence length="229" mass="25120">MVARAATAASLGGQCTWSPPCKAATTTMVVAAREAAAMEAMSMMVMATLTSSVAGKEARNTRTMAMTTTPLPPMLRLDQPRSRRSPRRLTAKKAKAIERTVTTTARSGRRTRKKKTGTPGSRRAPARKPATRRRKGARASHPRRREAPQGQASFGMHRTIKQCISPAMDVWFLRLHSSNFLKAALASVSDHPLLQNNAGKDMHVSEQQSLFPGREEIYQKEPVTGAWDI</sequence>
<feature type="region of interest" description="Disordered" evidence="1">
    <location>
        <begin position="66"/>
        <end position="154"/>
    </location>
</feature>
<name>A0A8R7QQA5_TRIUA</name>
<feature type="compositionally biased region" description="Low complexity" evidence="1">
    <location>
        <begin position="66"/>
        <end position="77"/>
    </location>
</feature>
<keyword evidence="3" id="KW-1185">Reference proteome</keyword>
<evidence type="ECO:0000313" key="3">
    <source>
        <dbReference type="Proteomes" id="UP000015106"/>
    </source>
</evidence>
<dbReference type="AlphaFoldDB" id="A0A8R7QQA5"/>
<reference evidence="2" key="3">
    <citation type="submission" date="2022-06" db="UniProtKB">
        <authorList>
            <consortium name="EnsemblPlants"/>
        </authorList>
    </citation>
    <scope>IDENTIFICATION</scope>
</reference>
<feature type="compositionally biased region" description="Basic residues" evidence="1">
    <location>
        <begin position="107"/>
        <end position="116"/>
    </location>
</feature>
<reference evidence="2" key="2">
    <citation type="submission" date="2018-03" db="EMBL/GenBank/DDBJ databases">
        <title>The Triticum urartu genome reveals the dynamic nature of wheat genome evolution.</title>
        <authorList>
            <person name="Ling H."/>
            <person name="Ma B."/>
            <person name="Shi X."/>
            <person name="Liu H."/>
            <person name="Dong L."/>
            <person name="Sun H."/>
            <person name="Cao Y."/>
            <person name="Gao Q."/>
            <person name="Zheng S."/>
            <person name="Li Y."/>
            <person name="Yu Y."/>
            <person name="Du H."/>
            <person name="Qi M."/>
            <person name="Li Y."/>
            <person name="Yu H."/>
            <person name="Cui Y."/>
            <person name="Wang N."/>
            <person name="Chen C."/>
            <person name="Wu H."/>
            <person name="Zhao Y."/>
            <person name="Zhang J."/>
            <person name="Li Y."/>
            <person name="Zhou W."/>
            <person name="Zhang B."/>
            <person name="Hu W."/>
            <person name="Eijk M."/>
            <person name="Tang J."/>
            <person name="Witsenboer H."/>
            <person name="Zhao S."/>
            <person name="Li Z."/>
            <person name="Zhang A."/>
            <person name="Wang D."/>
            <person name="Liang C."/>
        </authorList>
    </citation>
    <scope>NUCLEOTIDE SEQUENCE [LARGE SCALE GENOMIC DNA]</scope>
    <source>
        <strain evidence="2">cv. G1812</strain>
    </source>
</reference>
<evidence type="ECO:0000313" key="2">
    <source>
        <dbReference type="EnsemblPlants" id="TuG1812G0600002908.01.T01"/>
    </source>
</evidence>
<dbReference type="Proteomes" id="UP000015106">
    <property type="component" value="Chromosome 6"/>
</dbReference>